<comment type="caution">
    <text evidence="2">The sequence shown here is derived from an EMBL/GenBank/DDBJ whole genome shotgun (WGS) entry which is preliminary data.</text>
</comment>
<feature type="signal peptide" evidence="1">
    <location>
        <begin position="1"/>
        <end position="21"/>
    </location>
</feature>
<organism evidence="2 3">
    <name type="scientific">Golovinomyces cichoracearum</name>
    <dbReference type="NCBI Taxonomy" id="62708"/>
    <lineage>
        <taxon>Eukaryota</taxon>
        <taxon>Fungi</taxon>
        <taxon>Dikarya</taxon>
        <taxon>Ascomycota</taxon>
        <taxon>Pezizomycotina</taxon>
        <taxon>Leotiomycetes</taxon>
        <taxon>Erysiphales</taxon>
        <taxon>Erysiphaceae</taxon>
        <taxon>Golovinomyces</taxon>
    </lineage>
</organism>
<evidence type="ECO:0000256" key="1">
    <source>
        <dbReference type="SAM" id="SignalP"/>
    </source>
</evidence>
<gene>
    <name evidence="2" type="ORF">GcM3_161011</name>
</gene>
<feature type="chain" id="PRO_5019486129" description="Extracellular membrane protein CFEM domain-containing protein" evidence="1">
    <location>
        <begin position="22"/>
        <end position="222"/>
    </location>
</feature>
<sequence>MSIRIAVFALVFLAQVLSILSKDVDQSQTKELPLCSYQCGALTRFKIIKNCPLSSSKCVCQFMDSYTLCIAFKCRGRDFKAAIRAPMPVFMPEIMLVSDDDFEPICLSDKSVVDASITFSSKDEKEDFEDKVKPSISGSTILEGKGLVLTPDHKGGMVATASDLNYAELGSDTKIRIARSRKSTAGTGGQTIKGKKNLGIKTYPNPSVMNIGLSLLILLALT</sequence>
<dbReference type="AlphaFoldDB" id="A0A420HU22"/>
<accession>A0A420HU22</accession>
<keyword evidence="1" id="KW-0732">Signal</keyword>
<evidence type="ECO:0000313" key="3">
    <source>
        <dbReference type="Proteomes" id="UP000283383"/>
    </source>
</evidence>
<proteinExistence type="predicted"/>
<evidence type="ECO:0008006" key="4">
    <source>
        <dbReference type="Google" id="ProtNLM"/>
    </source>
</evidence>
<name>A0A420HU22_9PEZI</name>
<dbReference type="EMBL" id="MCBQ01016105">
    <property type="protein sequence ID" value="RKF60907.1"/>
    <property type="molecule type" value="Genomic_DNA"/>
</dbReference>
<evidence type="ECO:0000313" key="2">
    <source>
        <dbReference type="EMBL" id="RKF60907.1"/>
    </source>
</evidence>
<dbReference type="Proteomes" id="UP000283383">
    <property type="component" value="Unassembled WGS sequence"/>
</dbReference>
<reference evidence="2 3" key="1">
    <citation type="journal article" date="2018" name="BMC Genomics">
        <title>Comparative genome analyses reveal sequence features reflecting distinct modes of host-adaptation between dicot and monocot powdery mildew.</title>
        <authorList>
            <person name="Wu Y."/>
            <person name="Ma X."/>
            <person name="Pan Z."/>
            <person name="Kale S.D."/>
            <person name="Song Y."/>
            <person name="King H."/>
            <person name="Zhang Q."/>
            <person name="Presley C."/>
            <person name="Deng X."/>
            <person name="Wei C.I."/>
            <person name="Xiao S."/>
        </authorList>
    </citation>
    <scope>NUCLEOTIDE SEQUENCE [LARGE SCALE GENOMIC DNA]</scope>
    <source>
        <strain evidence="2">UMSG3</strain>
    </source>
</reference>
<keyword evidence="3" id="KW-1185">Reference proteome</keyword>
<protein>
    <recommendedName>
        <fullName evidence="4">Extracellular membrane protein CFEM domain-containing protein</fullName>
    </recommendedName>
</protein>